<evidence type="ECO:0000313" key="5">
    <source>
        <dbReference type="Proteomes" id="UP000236729"/>
    </source>
</evidence>
<name>A0A1H5WQ10_9PSEU</name>
<sequence>MNRDEDRAALDQLEQQQVLAWGEDGTAFAATFTEDADFVDVMGGHLHGRTAIAESLQQGFDTFMAGTRMSAPRERSVQFISDDLAVVINSGNCVLRPGSQECRTEDLSIQTKVAVRQDGRWLFRTFQNTRIRT</sequence>
<evidence type="ECO:0000313" key="3">
    <source>
        <dbReference type="EMBL" id="SFD78075.1"/>
    </source>
</evidence>
<dbReference type="NCBIfam" id="TIGR02246">
    <property type="entry name" value="SgcJ/EcaC family oxidoreductase"/>
    <property type="match status" value="1"/>
</dbReference>
<evidence type="ECO:0000259" key="1">
    <source>
        <dbReference type="Pfam" id="PF14534"/>
    </source>
</evidence>
<dbReference type="EMBL" id="FOME01000006">
    <property type="protein sequence ID" value="SFD78075.1"/>
    <property type="molecule type" value="Genomic_DNA"/>
</dbReference>
<feature type="domain" description="DUF4440" evidence="1">
    <location>
        <begin position="24"/>
        <end position="122"/>
    </location>
</feature>
<gene>
    <name evidence="2" type="ORF">SAMN02982929_01261</name>
    <name evidence="3" type="ORF">SAMN05216506_106236</name>
</gene>
<dbReference type="SUPFAM" id="SSF54427">
    <property type="entry name" value="NTF2-like"/>
    <property type="match status" value="1"/>
</dbReference>
<dbReference type="AlphaFoldDB" id="A0A1H5WQ10"/>
<dbReference type="InterPro" id="IPR032710">
    <property type="entry name" value="NTF2-like_dom_sf"/>
</dbReference>
<protein>
    <recommendedName>
        <fullName evidence="1">DUF4440 domain-containing protein</fullName>
    </recommendedName>
</protein>
<accession>A0A1H5WQ10</accession>
<keyword evidence="4" id="KW-1185">Reference proteome</keyword>
<evidence type="ECO:0000313" key="4">
    <source>
        <dbReference type="Proteomes" id="UP000199690"/>
    </source>
</evidence>
<evidence type="ECO:0000313" key="2">
    <source>
        <dbReference type="EMBL" id="SEG01326.1"/>
    </source>
</evidence>
<dbReference type="Gene3D" id="3.10.450.50">
    <property type="match status" value="1"/>
</dbReference>
<dbReference type="InterPro" id="IPR011944">
    <property type="entry name" value="Steroid_delta5-4_isomerase"/>
</dbReference>
<dbReference type="SMR" id="A0A1H5WQ10"/>
<dbReference type="Proteomes" id="UP000236729">
    <property type="component" value="Unassembled WGS sequence"/>
</dbReference>
<proteinExistence type="predicted"/>
<dbReference type="InterPro" id="IPR027843">
    <property type="entry name" value="DUF4440"/>
</dbReference>
<dbReference type="Pfam" id="PF14534">
    <property type="entry name" value="DUF4440"/>
    <property type="match status" value="1"/>
</dbReference>
<dbReference type="RefSeq" id="WP_093353470.1">
    <property type="nucleotide sequence ID" value="NZ_FNVB01000002.1"/>
</dbReference>
<reference evidence="2" key="1">
    <citation type="submission" date="2016-10" db="EMBL/GenBank/DDBJ databases">
        <authorList>
            <person name="de Groot N.N."/>
        </authorList>
    </citation>
    <scope>NUCLEOTIDE SEQUENCE [LARGE SCALE GENOMIC DNA]</scope>
    <source>
        <strain evidence="2">ATCC 20501</strain>
    </source>
</reference>
<accession>A0A1I1V5I2</accession>
<organism evidence="2 5">
    <name type="scientific">Saccharopolyspora kobensis</name>
    <dbReference type="NCBI Taxonomy" id="146035"/>
    <lineage>
        <taxon>Bacteria</taxon>
        <taxon>Bacillati</taxon>
        <taxon>Actinomycetota</taxon>
        <taxon>Actinomycetes</taxon>
        <taxon>Pseudonocardiales</taxon>
        <taxon>Pseudonocardiaceae</taxon>
        <taxon>Saccharopolyspora</taxon>
    </lineage>
</organism>
<reference evidence="4 5" key="2">
    <citation type="submission" date="2016-10" db="EMBL/GenBank/DDBJ databases">
        <authorList>
            <person name="Varghese N."/>
            <person name="Submissions S."/>
        </authorList>
    </citation>
    <scope>NUCLEOTIDE SEQUENCE [LARGE SCALE GENOMIC DNA]</scope>
    <source>
        <strain evidence="5">ATCC 20501</strain>
        <strain evidence="3 4">CGMCC 4.3529</strain>
    </source>
</reference>
<dbReference type="Proteomes" id="UP000199690">
    <property type="component" value="Unassembled WGS sequence"/>
</dbReference>
<dbReference type="EMBL" id="FNVB01000002">
    <property type="protein sequence ID" value="SEG01326.1"/>
    <property type="molecule type" value="Genomic_DNA"/>
</dbReference>